<feature type="domain" description="DUF7847" evidence="2">
    <location>
        <begin position="148"/>
        <end position="254"/>
    </location>
</feature>
<evidence type="ECO:0000259" key="2">
    <source>
        <dbReference type="Pfam" id="PF25231"/>
    </source>
</evidence>
<keyword evidence="4" id="KW-1185">Reference proteome</keyword>
<feature type="transmembrane region" description="Helical" evidence="1">
    <location>
        <begin position="230"/>
        <end position="253"/>
    </location>
</feature>
<keyword evidence="1" id="KW-1133">Transmembrane helix</keyword>
<reference evidence="4" key="1">
    <citation type="journal article" date="2019" name="Int. J. Syst. Evol. Microbiol.">
        <title>The Global Catalogue of Microorganisms (GCM) 10K type strain sequencing project: providing services to taxonomists for standard genome sequencing and annotation.</title>
        <authorList>
            <consortium name="The Broad Institute Genomics Platform"/>
            <consortium name="The Broad Institute Genome Sequencing Center for Infectious Disease"/>
            <person name="Wu L."/>
            <person name="Ma J."/>
        </authorList>
    </citation>
    <scope>NUCLEOTIDE SEQUENCE [LARGE SCALE GENOMIC DNA]</scope>
    <source>
        <strain evidence="4">KCTC 42964</strain>
    </source>
</reference>
<organism evidence="3 4">
    <name type="scientific">Marinibaculum pumilum</name>
    <dbReference type="NCBI Taxonomy" id="1766165"/>
    <lineage>
        <taxon>Bacteria</taxon>
        <taxon>Pseudomonadati</taxon>
        <taxon>Pseudomonadota</taxon>
        <taxon>Alphaproteobacteria</taxon>
        <taxon>Rhodospirillales</taxon>
        <taxon>Rhodospirillaceae</taxon>
        <taxon>Marinibaculum</taxon>
    </lineage>
</organism>
<sequence>MQTDDKTERAGPTGPGAVFGFDRIFGLTFQAFNNGWRGFAVLIVLGLALSVLLEVAFGILGVGDQLPAEAAATDEQGAAASEIADLEPGQAFGGLLAVMLFFIANLILHFAAVRHAWSWMGPAPGRLREDFALVFRRFWPMLGGGLLFWLCLTIGFMLLIVPGIILAVRWWIWPLAVLREGESGAGALRRSAEITKGRRWTIFLVLLVAMVVTGAVSQAMAALGNLQMLFYLLFMLVNAVLMVLWACLTAALYTALRETEGPGAEARREGAPDTGTA</sequence>
<keyword evidence="1" id="KW-0472">Membrane</keyword>
<dbReference type="Pfam" id="PF25231">
    <property type="entry name" value="DUF7847"/>
    <property type="match status" value="1"/>
</dbReference>
<feature type="transmembrane region" description="Helical" evidence="1">
    <location>
        <begin position="200"/>
        <end position="223"/>
    </location>
</feature>
<feature type="transmembrane region" description="Helical" evidence="1">
    <location>
        <begin position="91"/>
        <end position="112"/>
    </location>
</feature>
<name>A0ABV7L610_9PROT</name>
<dbReference type="Proteomes" id="UP001595528">
    <property type="component" value="Unassembled WGS sequence"/>
</dbReference>
<dbReference type="EMBL" id="JBHRTR010000036">
    <property type="protein sequence ID" value="MFC3230071.1"/>
    <property type="molecule type" value="Genomic_DNA"/>
</dbReference>
<dbReference type="InterPro" id="IPR057169">
    <property type="entry name" value="DUF7847"/>
</dbReference>
<evidence type="ECO:0000256" key="1">
    <source>
        <dbReference type="SAM" id="Phobius"/>
    </source>
</evidence>
<gene>
    <name evidence="3" type="ORF">ACFOGJ_22665</name>
</gene>
<proteinExistence type="predicted"/>
<feature type="transmembrane region" description="Helical" evidence="1">
    <location>
        <begin position="39"/>
        <end position="60"/>
    </location>
</feature>
<evidence type="ECO:0000313" key="3">
    <source>
        <dbReference type="EMBL" id="MFC3230071.1"/>
    </source>
</evidence>
<accession>A0ABV7L610</accession>
<keyword evidence="1" id="KW-0812">Transmembrane</keyword>
<feature type="transmembrane region" description="Helical" evidence="1">
    <location>
        <begin position="146"/>
        <end position="172"/>
    </location>
</feature>
<protein>
    <recommendedName>
        <fullName evidence="2">DUF7847 domain-containing protein</fullName>
    </recommendedName>
</protein>
<comment type="caution">
    <text evidence="3">The sequence shown here is derived from an EMBL/GenBank/DDBJ whole genome shotgun (WGS) entry which is preliminary data.</text>
</comment>
<evidence type="ECO:0000313" key="4">
    <source>
        <dbReference type="Proteomes" id="UP001595528"/>
    </source>
</evidence>
<dbReference type="RefSeq" id="WP_379904888.1">
    <property type="nucleotide sequence ID" value="NZ_JBHRTR010000036.1"/>
</dbReference>